<feature type="compositionally biased region" description="Basic and acidic residues" evidence="1">
    <location>
        <begin position="31"/>
        <end position="43"/>
    </location>
</feature>
<dbReference type="OrthoDB" id="6629291at2759"/>
<feature type="domain" description="DUF4485" evidence="2">
    <location>
        <begin position="64"/>
        <end position="134"/>
    </location>
</feature>
<dbReference type="Proteomes" id="UP000325440">
    <property type="component" value="Unassembled WGS sequence"/>
</dbReference>
<keyword evidence="4" id="KW-1185">Reference proteome</keyword>
<proteinExistence type="predicted"/>
<organism evidence="3 4">
    <name type="scientific">Cinara cedri</name>
    <dbReference type="NCBI Taxonomy" id="506608"/>
    <lineage>
        <taxon>Eukaryota</taxon>
        <taxon>Metazoa</taxon>
        <taxon>Ecdysozoa</taxon>
        <taxon>Arthropoda</taxon>
        <taxon>Hexapoda</taxon>
        <taxon>Insecta</taxon>
        <taxon>Pterygota</taxon>
        <taxon>Neoptera</taxon>
        <taxon>Paraneoptera</taxon>
        <taxon>Hemiptera</taxon>
        <taxon>Sternorrhyncha</taxon>
        <taxon>Aphidomorpha</taxon>
        <taxon>Aphidoidea</taxon>
        <taxon>Aphididae</taxon>
        <taxon>Lachninae</taxon>
        <taxon>Cinara</taxon>
    </lineage>
</organism>
<evidence type="ECO:0000313" key="3">
    <source>
        <dbReference type="EMBL" id="VVC30824.1"/>
    </source>
</evidence>
<gene>
    <name evidence="3" type="ORF">CINCED_3A013718</name>
</gene>
<reference evidence="3 4" key="1">
    <citation type="submission" date="2019-08" db="EMBL/GenBank/DDBJ databases">
        <authorList>
            <person name="Alioto T."/>
            <person name="Alioto T."/>
            <person name="Gomez Garrido J."/>
        </authorList>
    </citation>
    <scope>NUCLEOTIDE SEQUENCE [LARGE SCALE GENOMIC DNA]</scope>
</reference>
<dbReference type="AlphaFoldDB" id="A0A5E4MHB4"/>
<feature type="region of interest" description="Disordered" evidence="1">
    <location>
        <begin position="1"/>
        <end position="51"/>
    </location>
</feature>
<dbReference type="Pfam" id="PF14846">
    <property type="entry name" value="DUF4485"/>
    <property type="match status" value="1"/>
</dbReference>
<evidence type="ECO:0000256" key="1">
    <source>
        <dbReference type="SAM" id="MobiDB-lite"/>
    </source>
</evidence>
<evidence type="ECO:0000259" key="2">
    <source>
        <dbReference type="Pfam" id="PF14846"/>
    </source>
</evidence>
<protein>
    <recommendedName>
        <fullName evidence="2">DUF4485 domain-containing protein</fullName>
    </recommendedName>
</protein>
<dbReference type="InterPro" id="IPR027831">
    <property type="entry name" value="DUF4485"/>
</dbReference>
<feature type="compositionally biased region" description="Basic and acidic residues" evidence="1">
    <location>
        <begin position="10"/>
        <end position="23"/>
    </location>
</feature>
<sequence>MSETTAVEIRGSDTNEDATKYKTSEPLSDNDVEKKDNESDRSEISPTDSDDLDLVKFPSKSINEEYIEYRETSKTLMYLIDNRDREKVSKWINKLDTMDEKGCMNERLLYFKYLTATLSGPYGLVEPFTSIPPNSVRPLHMVLPPIVLADLMDDQPILHQSRRKGIGRKPTSKAISIQRDYKFFEQQLFPPEGLICYAAAFSSAP</sequence>
<name>A0A5E4MHB4_9HEMI</name>
<accession>A0A5E4MHB4</accession>
<evidence type="ECO:0000313" key="4">
    <source>
        <dbReference type="Proteomes" id="UP000325440"/>
    </source>
</evidence>
<dbReference type="EMBL" id="CABPRJ010000541">
    <property type="protein sequence ID" value="VVC30824.1"/>
    <property type="molecule type" value="Genomic_DNA"/>
</dbReference>